<dbReference type="GO" id="GO:0032040">
    <property type="term" value="C:small-subunit processome"/>
    <property type="evidence" value="ECO:0007669"/>
    <property type="project" value="TreeGrafter"/>
</dbReference>
<dbReference type="GeneID" id="30013942"/>
<evidence type="ECO:0000313" key="6">
    <source>
        <dbReference type="Proteomes" id="UP000078343"/>
    </source>
</evidence>
<name>A0A178Z7E2_9EURO</name>
<evidence type="ECO:0000313" key="5">
    <source>
        <dbReference type="EMBL" id="OAP55622.1"/>
    </source>
</evidence>
<feature type="domain" description="U3 small nucleolar RNA-associated protein 20 N-terminal" evidence="2">
    <location>
        <begin position="900"/>
        <end position="1483"/>
    </location>
</feature>
<keyword evidence="6" id="KW-1185">Reference proteome</keyword>
<dbReference type="OrthoDB" id="360653at2759"/>
<gene>
    <name evidence="5" type="ORF">AYL99_09774</name>
</gene>
<dbReference type="SUPFAM" id="SSF48371">
    <property type="entry name" value="ARM repeat"/>
    <property type="match status" value="2"/>
</dbReference>
<feature type="region of interest" description="Disordered" evidence="1">
    <location>
        <begin position="2531"/>
        <end position="2576"/>
    </location>
</feature>
<dbReference type="RefSeq" id="XP_018688989.1">
    <property type="nucleotide sequence ID" value="XM_018841280.1"/>
</dbReference>
<dbReference type="PANTHER" id="PTHR17695:SF11">
    <property type="entry name" value="SMALL SUBUNIT PROCESSOME COMPONENT 20 HOMOLOG"/>
    <property type="match status" value="1"/>
</dbReference>
<feature type="compositionally biased region" description="Basic and acidic residues" evidence="1">
    <location>
        <begin position="2557"/>
        <end position="2567"/>
    </location>
</feature>
<dbReference type="InterPro" id="IPR052575">
    <property type="entry name" value="SSU_processome_comp_20"/>
</dbReference>
<evidence type="ECO:0000259" key="3">
    <source>
        <dbReference type="Pfam" id="PF20416"/>
    </source>
</evidence>
<evidence type="ECO:0000259" key="2">
    <source>
        <dbReference type="Pfam" id="PF07539"/>
    </source>
</evidence>
<dbReference type="Gene3D" id="1.25.10.10">
    <property type="entry name" value="Leucine-rich Repeat Variant"/>
    <property type="match status" value="2"/>
</dbReference>
<accession>A0A178Z7E2</accession>
<feature type="region of interest" description="Disordered" evidence="1">
    <location>
        <begin position="1"/>
        <end position="45"/>
    </location>
</feature>
<dbReference type="Pfam" id="PF07539">
    <property type="entry name" value="UTP20_N"/>
    <property type="match status" value="1"/>
</dbReference>
<dbReference type="InterPro" id="IPR011430">
    <property type="entry name" value="UTP20_N"/>
</dbReference>
<dbReference type="Pfam" id="PF20416">
    <property type="entry name" value="UTP20"/>
    <property type="match status" value="1"/>
</dbReference>
<organism evidence="5 6">
    <name type="scientific">Fonsecaea erecta</name>
    <dbReference type="NCBI Taxonomy" id="1367422"/>
    <lineage>
        <taxon>Eukaryota</taxon>
        <taxon>Fungi</taxon>
        <taxon>Dikarya</taxon>
        <taxon>Ascomycota</taxon>
        <taxon>Pezizomycotina</taxon>
        <taxon>Eurotiomycetes</taxon>
        <taxon>Chaetothyriomycetidae</taxon>
        <taxon>Chaetothyriales</taxon>
        <taxon>Herpotrichiellaceae</taxon>
        <taxon>Fonsecaea</taxon>
    </lineage>
</organism>
<feature type="domain" description="U3 small nucleolar RNA-associated protein 20 C-terminal" evidence="4">
    <location>
        <begin position="2492"/>
        <end position="2560"/>
    </location>
</feature>
<dbReference type="InterPro" id="IPR011989">
    <property type="entry name" value="ARM-like"/>
</dbReference>
<dbReference type="InterPro" id="IPR057525">
    <property type="entry name" value="UTP20_C"/>
</dbReference>
<proteinExistence type="predicted"/>
<evidence type="ECO:0000259" key="4">
    <source>
        <dbReference type="Pfam" id="PF23099"/>
    </source>
</evidence>
<protein>
    <submittedName>
        <fullName evidence="5">Uncharacterized protein</fullName>
    </submittedName>
</protein>
<feature type="region of interest" description="Disordered" evidence="1">
    <location>
        <begin position="2354"/>
        <end position="2403"/>
    </location>
</feature>
<dbReference type="EMBL" id="LVYI01000010">
    <property type="protein sequence ID" value="OAP55622.1"/>
    <property type="molecule type" value="Genomic_DNA"/>
</dbReference>
<dbReference type="Proteomes" id="UP000078343">
    <property type="component" value="Unassembled WGS sequence"/>
</dbReference>
<feature type="compositionally biased region" description="Acidic residues" evidence="1">
    <location>
        <begin position="2384"/>
        <end position="2401"/>
    </location>
</feature>
<comment type="caution">
    <text evidence="5">The sequence shown here is derived from an EMBL/GenBank/DDBJ whole genome shotgun (WGS) entry which is preliminary data.</text>
</comment>
<dbReference type="InterPro" id="IPR016024">
    <property type="entry name" value="ARM-type_fold"/>
</dbReference>
<dbReference type="PANTHER" id="PTHR17695">
    <property type="entry name" value="SMALL SUBUNIT PROCESSOME COMPONENT 20 HOMOLOG"/>
    <property type="match status" value="1"/>
</dbReference>
<sequence length="2576" mass="289238">MAAISPGIRIGTPRTSTSRSGTPRPLRFTRRGMRGGSPSPKQHSFESFSKRISKLKIDPAHTVEKVRPSRENQDGLQTFFHATLEEWAQLNLSTTFTSFFGQASPLSETLPLLLHHAPTIFNTLIEHIERRDEHALEPLLSLLAQLTHDLDHGFEPYFERAVQVVSQIAATIDKVEVVEWCFNCLAYMFKYLSKLLVQDLRPLLTVMIPYLSATKEYVVRFCAESLSFLLRKAAAQFVTDQDPLILVVQHLLGEYPPQDGAVALSSYQFGVMTLFMEAARGVDYEYLHSCSVPLVQCLLDCALPICHQAHIRSIVDGVLVGLINETNSETFGAVQAVILDTVRHCASSEEVNQLSFAFRLLLVLLGTQKGTRVSQWPSVIEAFQIAAAISLELEERTQFSPIFAIMVAMIIQYAPLDDMLKEKSALPRQLLEWVDEHLSAREFYAFATACAELGKERFVKFVLPELQKYISNHWSDDEVSLYYMLERLQQNRIGFSDSETARSFSCPPEFGNFILSQLSSKEHDEDAVTTEELAGRLRFSKVACLFGDSENTARSLDAFHNLLIRVLDDVGSDLDLHQRTVLGWGFDAFVEIAPADDPRLKDLASRVPNLSPVVFHLPACVQAMSRLFHKVGVPQGEDFQLFDNVRQILMRNLLSTTTCLKKASAQLLFALGGSRDESWLREIISLIFEILNTPYTPAEVRKIGHLLRRMLYWHRDKEGDFRFHNLVPYFCFGLMTHYHDKARAQVLHTLAHLIGTLRSEETIVNIAVEWLQSPPHSTQSCQKAPKVEKSTPSSFECGELAYVDSLYKSVSVDFQNSGERFRSMLEDEHRLENPNATPENGRSLALVVLNAMPASAEFRARSWIPIFLNVPFTRAQLQPQPGSDASASSHTVSPDLDDHEWSFQDRKAFLSLFGHFEKPAAVFKSSEVHAKLMTLLSNGNDEIRKLALKGILTWRDPVLRRYSSTMLLPLAEGKSDTSDIGKYLTSDGESLIRSMDRSTVLPVVLRLVFGVIVGRAGTAGSQDARRKSLLRLLLRLSEEEVSMFLDIALGRLREVKIQVGPPNLASLDQAYVPEDQRYGFLRLLLSMLETFERKFAPYGRHVVDAVVFCVAKASETPVRPTGTGELARSIRRTGFHCLVHLFTHCPTVDWPVYLRRLFADAISPRLDTFSSETTQISTLLRLFATWAKSADYVIYFGDYDRRVPEVTWQALAADSTPVHVKLFILNDIVLPWAHLADDERRSPNNARELLKTHSDGLFRAFAALLERTPARPVLSAITIVLPLLAPFAESTESRQSMVRLLTTLLSDDGLKIPPVIKGQLLASLKSFLGVGTTLDESSHLRLLTLTSSLFNFFLDQPNRQILCDVLEMLSVRDEGLSRIAQICSGLNATSSERLGEIDYDRRLQAFETIRNLSLYDSSSSYQPIIYNLLFFLRTGDDLAIRANALECLRQMIVKSREIEASDLIDVIVNCALPVTKQCIKHESEFIRADFVTLLGLLVQHARHHGDLMSMAPLLVGNDEEASFFSNILHVQQHRRLRAMQRLVSEVEKGGIGAANIVEIFIPLLTMFAHDSSSDQSAQSAKGQSVSAIGSLLKWIDWKQFKILFRRYKYDLDVVRVEKKVITRLLAGAADALVYANKHRSENSATSPDQPIPLLALTLPNRTDVEHEVRLQFIPKLAEFVHYKDEAEISWRLPVAVVGIKLITLLPLQEVADAACPIILDLAQILKSRSQDSRDAARKALCDIVLLLGAGSMSFVLRQMRTVLNRGYQLHVASYTLHAILVALVPKAGPGDMDYCCEELVYHITSEIFGAVGQEKDNPDYVSSMREVKTNKNYDSMQLLASSVSVPCASKLITPIQTILSGPLTIRQIGKVDELLRRIGTGITRNPSVLPRDVFTFSYQLIRSIHEQEVADRRQTPTNDEKNRERYLVQLTSADTTTPRHNSTTLLYKLAKLALELARGTFRTFPETVTGENVHGFLPILGDALVGGQEDVKLSAMLLLCVVIKVPLPELDQNSHLYVDEAVKTLRNSTSTNEEGAQAALKLIAAILRDRPTVEVKESDIAEVLHRVTPDIEAPDKQGPTFNFIRAVMGRNMQLPELYDLADKIGVLMVTSQSKQARDLARGVFVHFLLGYPQSSSRWSKHQAFLLTNLEYQHAEGRQSVMEAINTLTGKMKGEPLQELISAFFVPILLQMANDDNEGCRHLAGALLERLFTLAERGRLKDMFEILNSWIAGGDKAQMKRLGMQAYVVLLDTDVRLSEEEVGQIRSITAKSLEATKTTEVDEWELRFQALLLLLKLVQSHPVAELVGMLKASSRILRWTTDNEELTTQMQQILMLLGHFLDNNPITIEVNPEPKEAQAQEFEGSDFEEARSPQELKPQTAELEATAEEASSEEAESEDDVNAEASAASIPATQYLLDQLARNLRVETAPLTSAALLPKKSSLQLLTKLIPILSTSNLPSPQVNAILLPLQHMTDTKTIPPRSADPTFGETYQTLIELAHEVMEQLQQKLGDAEYVKAVTEVSKIIRERRETRRTKRRIEQVAAPEKAARHKKRKGDRKRDRSRELAAAHRKRRREQ</sequence>
<dbReference type="GO" id="GO:0030686">
    <property type="term" value="C:90S preribosome"/>
    <property type="evidence" value="ECO:0007669"/>
    <property type="project" value="TreeGrafter"/>
</dbReference>
<dbReference type="InterPro" id="IPR046523">
    <property type="entry name" value="UTP20_dom"/>
</dbReference>
<dbReference type="STRING" id="1367422.A0A178Z7E2"/>
<feature type="compositionally biased region" description="Low complexity" evidence="1">
    <location>
        <begin position="8"/>
        <end position="25"/>
    </location>
</feature>
<dbReference type="Pfam" id="PF23099">
    <property type="entry name" value="UTP20_C"/>
    <property type="match status" value="1"/>
</dbReference>
<feature type="domain" description="U3 small nucleolar RNA-associated protein 20" evidence="3">
    <location>
        <begin position="1684"/>
        <end position="1901"/>
    </location>
</feature>
<evidence type="ECO:0000256" key="1">
    <source>
        <dbReference type="SAM" id="MobiDB-lite"/>
    </source>
</evidence>
<reference evidence="5 6" key="1">
    <citation type="submission" date="2016-04" db="EMBL/GenBank/DDBJ databases">
        <title>Draft genome of Fonsecaea erecta CBS 125763.</title>
        <authorList>
            <person name="Weiss V.A."/>
            <person name="Vicente V.A."/>
            <person name="Raittz R.T."/>
            <person name="Moreno L.F."/>
            <person name="De Souza E.M."/>
            <person name="Pedrosa F.O."/>
            <person name="Steffens M.B."/>
            <person name="Faoro H."/>
            <person name="Tadra-Sfeir M.Z."/>
            <person name="Najafzadeh M.J."/>
            <person name="Felipe M.S."/>
            <person name="Teixeira M."/>
            <person name="Sun J."/>
            <person name="Xi L."/>
            <person name="Gomes R."/>
            <person name="De Azevedo C.M."/>
            <person name="Salgado C.G."/>
            <person name="Da Silva M.B."/>
            <person name="Nascimento M.F."/>
            <person name="Queiroz-Telles F."/>
            <person name="Attili D.S."/>
            <person name="Gorbushina A."/>
        </authorList>
    </citation>
    <scope>NUCLEOTIDE SEQUENCE [LARGE SCALE GENOMIC DNA]</scope>
    <source>
        <strain evidence="5 6">CBS 125763</strain>
    </source>
</reference>